<name>A0A7J5TS53_9BACT</name>
<evidence type="ECO:0000313" key="3">
    <source>
        <dbReference type="Proteomes" id="UP000488299"/>
    </source>
</evidence>
<sequence>MRYLFALLSLLTLSAQAQTTPTRTLRTYEGSVNDRYPVSLTLTTYDNLAHGTLIYKRSGIPIRVVGTVDGSDILLHEFDPKATVTGIFNGKASAKGYLGSWFLAKENGKELSFSLTQTSTRPAPAPSATSLTGTYSYNFGKNEGAPAGTLLVQQLGTDKLVVSMDANRGAPSYNMAMIDKTTLRLRANQAIYKSTEFGKCTLKITFFEGGASIAYVGEDYDCGFGNGASVSGNYVKTSSKTPSFAKE</sequence>
<evidence type="ECO:0000313" key="2">
    <source>
        <dbReference type="EMBL" id="KAB7725590.1"/>
    </source>
</evidence>
<keyword evidence="3" id="KW-1185">Reference proteome</keyword>
<dbReference type="RefSeq" id="WP_152127201.1">
    <property type="nucleotide sequence ID" value="NZ_WELI01000021.1"/>
</dbReference>
<protein>
    <submittedName>
        <fullName evidence="2">Uncharacterized protein</fullName>
    </submittedName>
</protein>
<dbReference type="Proteomes" id="UP000488299">
    <property type="component" value="Unassembled WGS sequence"/>
</dbReference>
<dbReference type="EMBL" id="WELI01000021">
    <property type="protein sequence ID" value="KAB7725590.1"/>
    <property type="molecule type" value="Genomic_DNA"/>
</dbReference>
<organism evidence="2 3">
    <name type="scientific">Rudanella paleaurantiibacter</name>
    <dbReference type="NCBI Taxonomy" id="2614655"/>
    <lineage>
        <taxon>Bacteria</taxon>
        <taxon>Pseudomonadati</taxon>
        <taxon>Bacteroidota</taxon>
        <taxon>Cytophagia</taxon>
        <taxon>Cytophagales</taxon>
        <taxon>Cytophagaceae</taxon>
        <taxon>Rudanella</taxon>
    </lineage>
</organism>
<proteinExistence type="predicted"/>
<feature type="signal peptide" evidence="1">
    <location>
        <begin position="1"/>
        <end position="17"/>
    </location>
</feature>
<evidence type="ECO:0000256" key="1">
    <source>
        <dbReference type="SAM" id="SignalP"/>
    </source>
</evidence>
<gene>
    <name evidence="2" type="ORF">F5984_25815</name>
</gene>
<dbReference type="AlphaFoldDB" id="A0A7J5TS53"/>
<keyword evidence="1" id="KW-0732">Signal</keyword>
<comment type="caution">
    <text evidence="2">The sequence shown here is derived from an EMBL/GenBank/DDBJ whole genome shotgun (WGS) entry which is preliminary data.</text>
</comment>
<feature type="chain" id="PRO_5029451460" evidence="1">
    <location>
        <begin position="18"/>
        <end position="247"/>
    </location>
</feature>
<accession>A0A7J5TS53</accession>
<reference evidence="2 3" key="1">
    <citation type="submission" date="2019-10" db="EMBL/GenBank/DDBJ databases">
        <title>Rudanella paleaurantiibacter sp. nov., isolated from sludge.</title>
        <authorList>
            <person name="Xu S.Q."/>
        </authorList>
    </citation>
    <scope>NUCLEOTIDE SEQUENCE [LARGE SCALE GENOMIC DNA]</scope>
    <source>
        <strain evidence="2 3">HX-22-17</strain>
    </source>
</reference>